<reference evidence="7" key="1">
    <citation type="submission" date="2021-12" db="EMBL/GenBank/DDBJ databases">
        <title>Convergent genome expansion in fungi linked to evolution of root-endophyte symbiosis.</title>
        <authorList>
            <consortium name="DOE Joint Genome Institute"/>
            <person name="Ke Y.-H."/>
            <person name="Bonito G."/>
            <person name="Liao H.-L."/>
            <person name="Looney B."/>
            <person name="Rojas-Flechas A."/>
            <person name="Nash J."/>
            <person name="Hameed K."/>
            <person name="Schadt C."/>
            <person name="Martin F."/>
            <person name="Crous P.W."/>
            <person name="Miettinen O."/>
            <person name="Magnuson J.K."/>
            <person name="Labbe J."/>
            <person name="Jacobson D."/>
            <person name="Doktycz M.J."/>
            <person name="Veneault-Fourrey C."/>
            <person name="Kuo A."/>
            <person name="Mondo S."/>
            <person name="Calhoun S."/>
            <person name="Riley R."/>
            <person name="Ohm R."/>
            <person name="LaButti K."/>
            <person name="Andreopoulos B."/>
            <person name="Pangilinan J."/>
            <person name="Nolan M."/>
            <person name="Tritt A."/>
            <person name="Clum A."/>
            <person name="Lipzen A."/>
            <person name="Daum C."/>
            <person name="Barry K."/>
            <person name="Grigoriev I.V."/>
            <person name="Vilgalys R."/>
        </authorList>
    </citation>
    <scope>NUCLEOTIDE SEQUENCE</scope>
    <source>
        <strain evidence="7">PMI_201</strain>
    </source>
</reference>
<sequence length="207" mass="22011">MGAPTAVDRQALILNDADFAYDFQNPPAGALTVGAGGTTVKVDRKVFPPLIGTGVAMTVGFIGPCGFNTPHVHPRSSEINIVVSGRLGTEYILENGARPIFNLLDQYHMTVFPKGAMHAEFNPDCDNAVFVAGFADEDPGVQQSAQTLLGFRTDLVDAVLGATNTTIDGKDIDTFRGLVPKNVADGVDSCLTKCGIQRNQKRSFVVL</sequence>
<dbReference type="GO" id="GO:0005576">
    <property type="term" value="C:extracellular region"/>
    <property type="evidence" value="ECO:0007669"/>
    <property type="project" value="UniProtKB-SubCell"/>
</dbReference>
<comment type="subcellular location">
    <subcellularLocation>
        <location evidence="1">Secreted</location>
    </subcellularLocation>
</comment>
<evidence type="ECO:0000259" key="6">
    <source>
        <dbReference type="SMART" id="SM00835"/>
    </source>
</evidence>
<evidence type="ECO:0000256" key="3">
    <source>
        <dbReference type="ARBA" id="ARBA00022525"/>
    </source>
</evidence>
<dbReference type="InterPro" id="IPR001929">
    <property type="entry name" value="Germin"/>
</dbReference>
<dbReference type="AlphaFoldDB" id="A0AAD4KZC8"/>
<name>A0AAD4KZC8_9EURO</name>
<comment type="similarity">
    <text evidence="2">Belongs to the germin family.</text>
</comment>
<dbReference type="RefSeq" id="XP_046076421.1">
    <property type="nucleotide sequence ID" value="XM_046215109.1"/>
</dbReference>
<evidence type="ECO:0000313" key="8">
    <source>
        <dbReference type="Proteomes" id="UP001201262"/>
    </source>
</evidence>
<dbReference type="InterPro" id="IPR014710">
    <property type="entry name" value="RmlC-like_jellyroll"/>
</dbReference>
<dbReference type="Pfam" id="PF00190">
    <property type="entry name" value="Cupin_1"/>
    <property type="match status" value="1"/>
</dbReference>
<keyword evidence="3" id="KW-0964">Secreted</keyword>
<dbReference type="Proteomes" id="UP001201262">
    <property type="component" value="Unassembled WGS sequence"/>
</dbReference>
<comment type="caution">
    <text evidence="7">The sequence shown here is derived from an EMBL/GenBank/DDBJ whole genome shotgun (WGS) entry which is preliminary data.</text>
</comment>
<protein>
    <submittedName>
        <fullName evidence="7">RmlC-like cupin domain-containing protein</fullName>
    </submittedName>
</protein>
<evidence type="ECO:0000256" key="1">
    <source>
        <dbReference type="ARBA" id="ARBA00004613"/>
    </source>
</evidence>
<feature type="domain" description="Cupin type-1" evidence="6">
    <location>
        <begin position="21"/>
        <end position="168"/>
    </location>
</feature>
<dbReference type="PANTHER" id="PTHR31238">
    <property type="entry name" value="GERMIN-LIKE PROTEIN SUBFAMILY 3 MEMBER 3"/>
    <property type="match status" value="1"/>
</dbReference>
<dbReference type="InterPro" id="IPR011051">
    <property type="entry name" value="RmlC_Cupin_sf"/>
</dbReference>
<dbReference type="CDD" id="cd02241">
    <property type="entry name" value="cupin_OxOx"/>
    <property type="match status" value="1"/>
</dbReference>
<gene>
    <name evidence="7" type="ORF">BGW36DRAFT_369287</name>
</gene>
<dbReference type="GO" id="GO:0030145">
    <property type="term" value="F:manganese ion binding"/>
    <property type="evidence" value="ECO:0007669"/>
    <property type="project" value="InterPro"/>
</dbReference>
<dbReference type="EMBL" id="JAJTJA010000002">
    <property type="protein sequence ID" value="KAH8703403.1"/>
    <property type="molecule type" value="Genomic_DNA"/>
</dbReference>
<dbReference type="PRINTS" id="PR00325">
    <property type="entry name" value="GERMIN"/>
</dbReference>
<dbReference type="SUPFAM" id="SSF51182">
    <property type="entry name" value="RmlC-like cupins"/>
    <property type="match status" value="1"/>
</dbReference>
<evidence type="ECO:0000256" key="2">
    <source>
        <dbReference type="ARBA" id="ARBA00007456"/>
    </source>
</evidence>
<evidence type="ECO:0000256" key="5">
    <source>
        <dbReference type="ARBA" id="ARBA00023211"/>
    </source>
</evidence>
<evidence type="ECO:0000313" key="7">
    <source>
        <dbReference type="EMBL" id="KAH8703403.1"/>
    </source>
</evidence>
<keyword evidence="4" id="KW-0479">Metal-binding</keyword>
<accession>A0AAD4KZC8</accession>
<dbReference type="InterPro" id="IPR006045">
    <property type="entry name" value="Cupin_1"/>
</dbReference>
<dbReference type="Gene3D" id="2.60.120.10">
    <property type="entry name" value="Jelly Rolls"/>
    <property type="match status" value="1"/>
</dbReference>
<proteinExistence type="inferred from homology"/>
<evidence type="ECO:0000256" key="4">
    <source>
        <dbReference type="ARBA" id="ARBA00022723"/>
    </source>
</evidence>
<keyword evidence="8" id="KW-1185">Reference proteome</keyword>
<keyword evidence="5" id="KW-0464">Manganese</keyword>
<dbReference type="GeneID" id="70245396"/>
<dbReference type="SMART" id="SM00835">
    <property type="entry name" value="Cupin_1"/>
    <property type="match status" value="1"/>
</dbReference>
<dbReference type="PROSITE" id="PS00725">
    <property type="entry name" value="GERMIN"/>
    <property type="match status" value="1"/>
</dbReference>
<dbReference type="InterPro" id="IPR019780">
    <property type="entry name" value="Germin_Mn-BS"/>
</dbReference>
<organism evidence="7 8">
    <name type="scientific">Talaromyces proteolyticus</name>
    <dbReference type="NCBI Taxonomy" id="1131652"/>
    <lineage>
        <taxon>Eukaryota</taxon>
        <taxon>Fungi</taxon>
        <taxon>Dikarya</taxon>
        <taxon>Ascomycota</taxon>
        <taxon>Pezizomycotina</taxon>
        <taxon>Eurotiomycetes</taxon>
        <taxon>Eurotiomycetidae</taxon>
        <taxon>Eurotiales</taxon>
        <taxon>Trichocomaceae</taxon>
        <taxon>Talaromyces</taxon>
        <taxon>Talaromyces sect. Bacilispori</taxon>
    </lineage>
</organism>